<dbReference type="GO" id="GO:0003677">
    <property type="term" value="F:DNA binding"/>
    <property type="evidence" value="ECO:0007669"/>
    <property type="project" value="InterPro"/>
</dbReference>
<dbReference type="Gene3D" id="1.10.8.60">
    <property type="match status" value="1"/>
</dbReference>
<evidence type="ECO:0000256" key="7">
    <source>
        <dbReference type="ARBA" id="ARBA00034754"/>
    </source>
</evidence>
<dbReference type="InterPro" id="IPR008921">
    <property type="entry name" value="DNA_pol3_clamp-load_cplx_C"/>
</dbReference>
<accession>A0A0R2CQT9</accession>
<comment type="similarity">
    <text evidence="7">Belongs to the DNA polymerase HolA subunit family.</text>
</comment>
<evidence type="ECO:0000256" key="5">
    <source>
        <dbReference type="ARBA" id="ARBA00022705"/>
    </source>
</evidence>
<dbReference type="AlphaFoldDB" id="A0A0R2CQT9"/>
<evidence type="ECO:0000256" key="4">
    <source>
        <dbReference type="ARBA" id="ARBA00022695"/>
    </source>
</evidence>
<dbReference type="EMBL" id="AYZR01000007">
    <property type="protein sequence ID" value="KRM94040.1"/>
    <property type="molecule type" value="Genomic_DNA"/>
</dbReference>
<organism evidence="11 12">
    <name type="scientific">Lentilactobacillus senioris DSM 24302 = JCM 17472</name>
    <dbReference type="NCBI Taxonomy" id="1423802"/>
    <lineage>
        <taxon>Bacteria</taxon>
        <taxon>Bacillati</taxon>
        <taxon>Bacillota</taxon>
        <taxon>Bacilli</taxon>
        <taxon>Lactobacillales</taxon>
        <taxon>Lactobacillaceae</taxon>
        <taxon>Lentilactobacillus</taxon>
    </lineage>
</organism>
<dbReference type="Pfam" id="PF06144">
    <property type="entry name" value="DNA_pol3_delta"/>
    <property type="match status" value="1"/>
</dbReference>
<evidence type="ECO:0000259" key="9">
    <source>
        <dbReference type="Pfam" id="PF06144"/>
    </source>
</evidence>
<dbReference type="PANTHER" id="PTHR34388">
    <property type="entry name" value="DNA POLYMERASE III SUBUNIT DELTA"/>
    <property type="match status" value="1"/>
</dbReference>
<feature type="domain" description="DNA polymerase III delta subunit-like C-terminal" evidence="10">
    <location>
        <begin position="216"/>
        <end position="336"/>
    </location>
</feature>
<reference evidence="11 12" key="1">
    <citation type="journal article" date="2015" name="Genome Announc.">
        <title>Expanding the biotechnology potential of lactobacilli through comparative genomics of 213 strains and associated genera.</title>
        <authorList>
            <person name="Sun Z."/>
            <person name="Harris H.M."/>
            <person name="McCann A."/>
            <person name="Guo C."/>
            <person name="Argimon S."/>
            <person name="Zhang W."/>
            <person name="Yang X."/>
            <person name="Jeffery I.B."/>
            <person name="Cooney J.C."/>
            <person name="Kagawa T.F."/>
            <person name="Liu W."/>
            <person name="Song Y."/>
            <person name="Salvetti E."/>
            <person name="Wrobel A."/>
            <person name="Rasinkangas P."/>
            <person name="Parkhill J."/>
            <person name="Rea M.C."/>
            <person name="O'Sullivan O."/>
            <person name="Ritari J."/>
            <person name="Douillard F.P."/>
            <person name="Paul Ross R."/>
            <person name="Yang R."/>
            <person name="Briner A.E."/>
            <person name="Felis G.E."/>
            <person name="de Vos W.M."/>
            <person name="Barrangou R."/>
            <person name="Klaenhammer T.R."/>
            <person name="Caufield P.W."/>
            <person name="Cui Y."/>
            <person name="Zhang H."/>
            <person name="O'Toole P.W."/>
        </authorList>
    </citation>
    <scope>NUCLEOTIDE SEQUENCE [LARGE SCALE GENOMIC DNA]</scope>
    <source>
        <strain evidence="11 12">DSM 24302</strain>
    </source>
</reference>
<dbReference type="InterPro" id="IPR048466">
    <property type="entry name" value="DNA_pol3_delta-like_C"/>
</dbReference>
<dbReference type="RefSeq" id="WP_054670878.1">
    <property type="nucleotide sequence ID" value="NZ_AYZR01000007.1"/>
</dbReference>
<evidence type="ECO:0000256" key="6">
    <source>
        <dbReference type="ARBA" id="ARBA00022932"/>
    </source>
</evidence>
<dbReference type="PANTHER" id="PTHR34388:SF1">
    <property type="entry name" value="DNA POLYMERASE III SUBUNIT DELTA"/>
    <property type="match status" value="1"/>
</dbReference>
<dbReference type="GO" id="GO:0003887">
    <property type="term" value="F:DNA-directed DNA polymerase activity"/>
    <property type="evidence" value="ECO:0007669"/>
    <property type="project" value="UniProtKB-KW"/>
</dbReference>
<evidence type="ECO:0000256" key="8">
    <source>
        <dbReference type="ARBA" id="ARBA00049244"/>
    </source>
</evidence>
<dbReference type="EC" id="2.7.7.7" evidence="1"/>
<dbReference type="SUPFAM" id="SSF52540">
    <property type="entry name" value="P-loop containing nucleoside triphosphate hydrolases"/>
    <property type="match status" value="1"/>
</dbReference>
<dbReference type="InterPro" id="IPR010372">
    <property type="entry name" value="DNA_pol3_delta_N"/>
</dbReference>
<dbReference type="NCBIfam" id="TIGR01128">
    <property type="entry name" value="holA"/>
    <property type="match status" value="1"/>
</dbReference>
<dbReference type="GO" id="GO:0009360">
    <property type="term" value="C:DNA polymerase III complex"/>
    <property type="evidence" value="ECO:0007669"/>
    <property type="project" value="InterPro"/>
</dbReference>
<dbReference type="Pfam" id="PF21694">
    <property type="entry name" value="DNA_pol3_delta_C"/>
    <property type="match status" value="1"/>
</dbReference>
<evidence type="ECO:0000259" key="10">
    <source>
        <dbReference type="Pfam" id="PF21694"/>
    </source>
</evidence>
<dbReference type="GO" id="GO:0006261">
    <property type="term" value="P:DNA-templated DNA replication"/>
    <property type="evidence" value="ECO:0007669"/>
    <property type="project" value="TreeGrafter"/>
</dbReference>
<comment type="caution">
    <text evidence="11">The sequence shown here is derived from an EMBL/GenBank/DDBJ whole genome shotgun (WGS) entry which is preliminary data.</text>
</comment>
<dbReference type="Proteomes" id="UP000051256">
    <property type="component" value="Unassembled WGS sequence"/>
</dbReference>
<keyword evidence="12" id="KW-1185">Reference proteome</keyword>
<dbReference type="PATRIC" id="fig|1423802.4.peg.21"/>
<dbReference type="InterPro" id="IPR005790">
    <property type="entry name" value="DNA_polIII_delta"/>
</dbReference>
<feature type="domain" description="DNA polymerase III delta N-terminal" evidence="9">
    <location>
        <begin position="19"/>
        <end position="143"/>
    </location>
</feature>
<evidence type="ECO:0000256" key="3">
    <source>
        <dbReference type="ARBA" id="ARBA00022679"/>
    </source>
</evidence>
<dbReference type="Gene3D" id="3.40.50.300">
    <property type="entry name" value="P-loop containing nucleotide triphosphate hydrolases"/>
    <property type="match status" value="1"/>
</dbReference>
<keyword evidence="6" id="KW-0239">DNA-directed DNA polymerase</keyword>
<dbReference type="SUPFAM" id="SSF48019">
    <property type="entry name" value="post-AAA+ oligomerization domain-like"/>
    <property type="match status" value="1"/>
</dbReference>
<keyword evidence="3" id="KW-0808">Transferase</keyword>
<protein>
    <recommendedName>
        <fullName evidence="2">DNA polymerase III subunit delta</fullName>
        <ecNumber evidence="1">2.7.7.7</ecNumber>
    </recommendedName>
</protein>
<sequence length="343" mass="39175">MDYLTFKQQFDLKNPEKVYLIQGDQDYLTDQIKQQFIQLIPEEEQEMNIGIYDMEEEAVGNAIGDAKSIPFFGERRLVIIKRPFFLTGAKTKSKVDHNLDDLIEYLKYPEPSTVLVIFAPYEKLDARKKVTKAVKTAAQVIDINQSSEQQVKRLVAEIVTDNGYQIEPSVVETIVQRTSANLTLIMNGLEKLFLYYQDTKVIEADVVADLVGQSMEQNVFDLVQLVLAKKVTKAIELYHSLLIEGEEPLRINAVLVQQFRLLLQVMILKKHGYSQGSLATSLKVHPYRIKLALQVGNKFNYQDLRRGYLGLIDLETSLKSTSQDPQFLFELFLLKFADVKASA</sequence>
<dbReference type="Gene3D" id="1.20.272.10">
    <property type="match status" value="1"/>
</dbReference>
<evidence type="ECO:0000256" key="2">
    <source>
        <dbReference type="ARBA" id="ARBA00017703"/>
    </source>
</evidence>
<proteinExistence type="inferred from homology"/>
<keyword evidence="4" id="KW-0548">Nucleotidyltransferase</keyword>
<evidence type="ECO:0000256" key="1">
    <source>
        <dbReference type="ARBA" id="ARBA00012417"/>
    </source>
</evidence>
<gene>
    <name evidence="11" type="ORF">FC56_GL000020</name>
</gene>
<evidence type="ECO:0000313" key="11">
    <source>
        <dbReference type="EMBL" id="KRM94040.1"/>
    </source>
</evidence>
<keyword evidence="5" id="KW-0235">DNA replication</keyword>
<comment type="catalytic activity">
    <reaction evidence="8">
        <text>DNA(n) + a 2'-deoxyribonucleoside 5'-triphosphate = DNA(n+1) + diphosphate</text>
        <dbReference type="Rhea" id="RHEA:22508"/>
        <dbReference type="Rhea" id="RHEA-COMP:17339"/>
        <dbReference type="Rhea" id="RHEA-COMP:17340"/>
        <dbReference type="ChEBI" id="CHEBI:33019"/>
        <dbReference type="ChEBI" id="CHEBI:61560"/>
        <dbReference type="ChEBI" id="CHEBI:173112"/>
        <dbReference type="EC" id="2.7.7.7"/>
    </reaction>
</comment>
<dbReference type="STRING" id="1423802.FC56_GL000020"/>
<name>A0A0R2CQT9_9LACO</name>
<dbReference type="InterPro" id="IPR027417">
    <property type="entry name" value="P-loop_NTPase"/>
</dbReference>
<evidence type="ECO:0000313" key="12">
    <source>
        <dbReference type="Proteomes" id="UP000051256"/>
    </source>
</evidence>